<dbReference type="SMART" id="SM00895">
    <property type="entry name" value="FCD"/>
    <property type="match status" value="1"/>
</dbReference>
<dbReference type="Gene3D" id="1.10.10.10">
    <property type="entry name" value="Winged helix-like DNA-binding domain superfamily/Winged helix DNA-binding domain"/>
    <property type="match status" value="1"/>
</dbReference>
<dbReference type="Gene3D" id="1.20.120.530">
    <property type="entry name" value="GntR ligand-binding domain-like"/>
    <property type="match status" value="1"/>
</dbReference>
<organism evidence="5 6">
    <name type="scientific">Caballeronia udeis</name>
    <dbReference type="NCBI Taxonomy" id="1232866"/>
    <lineage>
        <taxon>Bacteria</taxon>
        <taxon>Pseudomonadati</taxon>
        <taxon>Pseudomonadota</taxon>
        <taxon>Betaproteobacteria</taxon>
        <taxon>Burkholderiales</taxon>
        <taxon>Burkholderiaceae</taxon>
        <taxon>Caballeronia</taxon>
    </lineage>
</organism>
<dbReference type="Pfam" id="PF00392">
    <property type="entry name" value="GntR"/>
    <property type="match status" value="1"/>
</dbReference>
<feature type="domain" description="HTH gntR-type" evidence="4">
    <location>
        <begin position="12"/>
        <end position="79"/>
    </location>
</feature>
<dbReference type="SUPFAM" id="SSF48008">
    <property type="entry name" value="GntR ligand-binding domain-like"/>
    <property type="match status" value="1"/>
</dbReference>
<evidence type="ECO:0000256" key="3">
    <source>
        <dbReference type="ARBA" id="ARBA00023163"/>
    </source>
</evidence>
<reference evidence="5 6" key="1">
    <citation type="submission" date="2016-01" db="EMBL/GenBank/DDBJ databases">
        <authorList>
            <person name="Oliw E.H."/>
        </authorList>
    </citation>
    <scope>NUCLEOTIDE SEQUENCE [LARGE SCALE GENOMIC DNA]</scope>
    <source>
        <strain evidence="5">LMG 27134</strain>
    </source>
</reference>
<dbReference type="EMBL" id="FCOK02000010">
    <property type="protein sequence ID" value="SAL27230.1"/>
    <property type="molecule type" value="Genomic_DNA"/>
</dbReference>
<dbReference type="CDD" id="cd07377">
    <property type="entry name" value="WHTH_GntR"/>
    <property type="match status" value="1"/>
</dbReference>
<keyword evidence="3" id="KW-0804">Transcription</keyword>
<dbReference type="InterPro" id="IPR036388">
    <property type="entry name" value="WH-like_DNA-bd_sf"/>
</dbReference>
<dbReference type="InterPro" id="IPR008920">
    <property type="entry name" value="TF_FadR/GntR_C"/>
</dbReference>
<dbReference type="InterPro" id="IPR011711">
    <property type="entry name" value="GntR_C"/>
</dbReference>
<protein>
    <submittedName>
        <fullName evidence="5">GntR family transcriptional regulator</fullName>
    </submittedName>
</protein>
<proteinExistence type="predicted"/>
<dbReference type="InterPro" id="IPR000524">
    <property type="entry name" value="Tscrpt_reg_HTH_GntR"/>
</dbReference>
<dbReference type="GO" id="GO:0003700">
    <property type="term" value="F:DNA-binding transcription factor activity"/>
    <property type="evidence" value="ECO:0007669"/>
    <property type="project" value="InterPro"/>
</dbReference>
<dbReference type="InterPro" id="IPR036390">
    <property type="entry name" value="WH_DNA-bd_sf"/>
</dbReference>
<keyword evidence="2" id="KW-0238">DNA-binding</keyword>
<evidence type="ECO:0000256" key="1">
    <source>
        <dbReference type="ARBA" id="ARBA00023015"/>
    </source>
</evidence>
<keyword evidence="1" id="KW-0805">Transcription regulation</keyword>
<gene>
    <name evidence="5" type="ORF">AWB69_02074</name>
</gene>
<evidence type="ECO:0000259" key="4">
    <source>
        <dbReference type="PROSITE" id="PS50949"/>
    </source>
</evidence>
<evidence type="ECO:0000256" key="2">
    <source>
        <dbReference type="ARBA" id="ARBA00023125"/>
    </source>
</evidence>
<name>A0A158G731_9BURK</name>
<dbReference type="GO" id="GO:0003677">
    <property type="term" value="F:DNA binding"/>
    <property type="evidence" value="ECO:0007669"/>
    <property type="project" value="UniProtKB-KW"/>
</dbReference>
<evidence type="ECO:0000313" key="5">
    <source>
        <dbReference type="EMBL" id="SAL27230.1"/>
    </source>
</evidence>
<dbReference type="SMART" id="SM00345">
    <property type="entry name" value="HTH_GNTR"/>
    <property type="match status" value="1"/>
</dbReference>
<dbReference type="Proteomes" id="UP000054683">
    <property type="component" value="Unassembled WGS sequence"/>
</dbReference>
<dbReference type="AlphaFoldDB" id="A0A158G731"/>
<sequence>MVAKLLKLQARTDYVDEVYKVLLDAISEGSLAPGTRITQEEIADQLAVSRSPVLQALRLLKKDGLVQDAPGRGLLVTPLDPTWIAHLYEIRGALDSLAASLAAQRGAKLDKALITQGRRASKGDDVKAMIDTDWAFHSAIYLASGNPLIAETAHLHWVHLRRVMGAVLQSSAQRKSIWDEHAAIAEAIAAGDAQRAAELTNLHTSRARENLVRRLGEVLAEELEDAAHTP</sequence>
<dbReference type="PANTHER" id="PTHR43537:SF45">
    <property type="entry name" value="GNTR FAMILY REGULATORY PROTEIN"/>
    <property type="match status" value="1"/>
</dbReference>
<dbReference type="OrthoDB" id="9799812at2"/>
<accession>A0A158G731</accession>
<dbReference type="PROSITE" id="PS50949">
    <property type="entry name" value="HTH_GNTR"/>
    <property type="match status" value="1"/>
</dbReference>
<dbReference type="SUPFAM" id="SSF46785">
    <property type="entry name" value="Winged helix' DNA-binding domain"/>
    <property type="match status" value="1"/>
</dbReference>
<dbReference type="Pfam" id="PF07729">
    <property type="entry name" value="FCD"/>
    <property type="match status" value="1"/>
</dbReference>
<dbReference type="PANTHER" id="PTHR43537">
    <property type="entry name" value="TRANSCRIPTIONAL REGULATOR, GNTR FAMILY"/>
    <property type="match status" value="1"/>
</dbReference>
<evidence type="ECO:0000313" key="6">
    <source>
        <dbReference type="Proteomes" id="UP000054683"/>
    </source>
</evidence>
<dbReference type="RefSeq" id="WP_062084759.1">
    <property type="nucleotide sequence ID" value="NZ_FCOK02000010.1"/>
</dbReference>